<dbReference type="AlphaFoldDB" id="A0A1X7VG65"/>
<feature type="transmembrane region" description="Helical" evidence="2">
    <location>
        <begin position="102"/>
        <end position="123"/>
    </location>
</feature>
<feature type="transmembrane region" description="Helical" evidence="2">
    <location>
        <begin position="429"/>
        <end position="450"/>
    </location>
</feature>
<dbReference type="EnsemblMetazoa" id="Aqu2.1.38754_001">
    <property type="protein sequence ID" value="Aqu2.1.38754_001"/>
    <property type="gene ID" value="Aqu2.1.38754"/>
</dbReference>
<protein>
    <recommendedName>
        <fullName evidence="4">Major facilitator superfamily (MFS) profile domain-containing protein</fullName>
    </recommendedName>
</protein>
<evidence type="ECO:0000256" key="2">
    <source>
        <dbReference type="SAM" id="Phobius"/>
    </source>
</evidence>
<proteinExistence type="predicted"/>
<feature type="transmembrane region" description="Helical" evidence="2">
    <location>
        <begin position="327"/>
        <end position="348"/>
    </location>
</feature>
<feature type="transmembrane region" description="Helical" evidence="2">
    <location>
        <begin position="267"/>
        <end position="286"/>
    </location>
</feature>
<feature type="transmembrane region" description="Helical" evidence="2">
    <location>
        <begin position="298"/>
        <end position="320"/>
    </location>
</feature>
<keyword evidence="2" id="KW-0812">Transmembrane</keyword>
<feature type="transmembrane region" description="Helical" evidence="2">
    <location>
        <begin position="175"/>
        <end position="194"/>
    </location>
</feature>
<dbReference type="InParanoid" id="A0A1X7VG65"/>
<keyword evidence="2" id="KW-0472">Membrane</keyword>
<keyword evidence="1" id="KW-0571">Peptide transport</keyword>
<dbReference type="OrthoDB" id="8904098at2759"/>
<evidence type="ECO:0000313" key="3">
    <source>
        <dbReference type="EnsemblMetazoa" id="Aqu2.1.38754_001"/>
    </source>
</evidence>
<reference evidence="3" key="1">
    <citation type="submission" date="2017-05" db="UniProtKB">
        <authorList>
            <consortium name="EnsemblMetazoa"/>
        </authorList>
    </citation>
    <scope>IDENTIFICATION</scope>
</reference>
<dbReference type="SUPFAM" id="SSF103473">
    <property type="entry name" value="MFS general substrate transporter"/>
    <property type="match status" value="1"/>
</dbReference>
<dbReference type="PANTHER" id="PTHR11654">
    <property type="entry name" value="OLIGOPEPTIDE TRANSPORTER-RELATED"/>
    <property type="match status" value="1"/>
</dbReference>
<keyword evidence="2" id="KW-1133">Transmembrane helix</keyword>
<feature type="transmembrane region" description="Helical" evidence="2">
    <location>
        <begin position="45"/>
        <end position="65"/>
    </location>
</feature>
<sequence length="487" mass="55256">MARGQMASIVLVLFWDYLLYSHDVFIRYFAFATVSSKMGPSTSTLLILSYIGFLSFPFVGLLADVCIGRYKAILIGCLLCFASWIISGTGYVIYGYHSSEALLWIIYIVAMVLQVVGFTSFRANIVQYNVDQFIGASSNELQVIIYSHAAIVPIVNVICQLSYCLFGGEVYNVMVNFIVSGVAIAFVLVSHSFLKLENVSLIKNPIKLIVRVLCYARKHKYPENRSALTYWEEKAPSRLDLGKDKYGGPFTEEEVEDVKTFFHMLPLFIALIGFACSDEHAFHAYHKMSLLLCNISNHMAYFITTVILSLVYLLIIRVFLNKYIPRMLIRITAGLVLALAVSVSYLIIFNSAKSHYTSKLIFIPQAILGASYLLMIPTSLEFTVAQSPIHMRGVMVGMWFASLGIGYLCNVIMAILLFHCQNESNCTSFYYYLAKSVLILAILIIFVILARRYKYRVRENEANIYQIVDNQYDLYMQQEDKYNNNEG</sequence>
<accession>A0A1X7VG65</accession>
<organism evidence="3">
    <name type="scientific">Amphimedon queenslandica</name>
    <name type="common">Sponge</name>
    <dbReference type="NCBI Taxonomy" id="400682"/>
    <lineage>
        <taxon>Eukaryota</taxon>
        <taxon>Metazoa</taxon>
        <taxon>Porifera</taxon>
        <taxon>Demospongiae</taxon>
        <taxon>Heteroscleromorpha</taxon>
        <taxon>Haplosclerida</taxon>
        <taxon>Niphatidae</taxon>
        <taxon>Amphimedon</taxon>
    </lineage>
</organism>
<feature type="transmembrane region" description="Helical" evidence="2">
    <location>
        <begin position="143"/>
        <end position="163"/>
    </location>
</feature>
<name>A0A1X7VG65_AMPQE</name>
<dbReference type="Gene3D" id="1.20.1250.20">
    <property type="entry name" value="MFS general substrate transporter like domains"/>
    <property type="match status" value="1"/>
</dbReference>
<dbReference type="InterPro" id="IPR036259">
    <property type="entry name" value="MFS_trans_sf"/>
</dbReference>
<keyword evidence="1" id="KW-0813">Transport</keyword>
<feature type="transmembrane region" description="Helical" evidence="2">
    <location>
        <begin position="396"/>
        <end position="417"/>
    </location>
</feature>
<dbReference type="GO" id="GO:0015833">
    <property type="term" value="P:peptide transport"/>
    <property type="evidence" value="ECO:0007669"/>
    <property type="project" value="UniProtKB-KW"/>
</dbReference>
<feature type="transmembrane region" description="Helical" evidence="2">
    <location>
        <begin position="360"/>
        <end position="384"/>
    </location>
</feature>
<evidence type="ECO:0008006" key="4">
    <source>
        <dbReference type="Google" id="ProtNLM"/>
    </source>
</evidence>
<keyword evidence="1" id="KW-0653">Protein transport</keyword>
<feature type="transmembrane region" description="Helical" evidence="2">
    <location>
        <begin position="72"/>
        <end position="96"/>
    </location>
</feature>
<dbReference type="OMA" id="GRKQFNP"/>
<evidence type="ECO:0000256" key="1">
    <source>
        <dbReference type="ARBA" id="ARBA00022856"/>
    </source>
</evidence>